<name>A0A495QRF5_9ACTN</name>
<organism evidence="1 2">
    <name type="scientific">Actinomadura pelletieri DSM 43383</name>
    <dbReference type="NCBI Taxonomy" id="1120940"/>
    <lineage>
        <taxon>Bacteria</taxon>
        <taxon>Bacillati</taxon>
        <taxon>Actinomycetota</taxon>
        <taxon>Actinomycetes</taxon>
        <taxon>Streptosporangiales</taxon>
        <taxon>Thermomonosporaceae</taxon>
        <taxon>Actinomadura</taxon>
    </lineage>
</organism>
<reference evidence="1 2" key="1">
    <citation type="submission" date="2018-10" db="EMBL/GenBank/DDBJ databases">
        <title>Genomic Encyclopedia of Archaeal and Bacterial Type Strains, Phase II (KMG-II): from individual species to whole genera.</title>
        <authorList>
            <person name="Goeker M."/>
        </authorList>
    </citation>
    <scope>NUCLEOTIDE SEQUENCE [LARGE SCALE GENOMIC DNA]</scope>
    <source>
        <strain evidence="1 2">DSM 43383</strain>
    </source>
</reference>
<dbReference type="EMBL" id="RBWU01000002">
    <property type="protein sequence ID" value="RKS76080.1"/>
    <property type="molecule type" value="Genomic_DNA"/>
</dbReference>
<evidence type="ECO:0000313" key="2">
    <source>
        <dbReference type="Proteomes" id="UP000274601"/>
    </source>
</evidence>
<keyword evidence="2" id="KW-1185">Reference proteome</keyword>
<protein>
    <submittedName>
        <fullName evidence="1">DivIVA domain-containing protein</fullName>
    </submittedName>
</protein>
<accession>A0A495QRF5</accession>
<dbReference type="AlphaFoldDB" id="A0A495QRF5"/>
<comment type="caution">
    <text evidence="1">The sequence shown here is derived from an EMBL/GenBank/DDBJ whole genome shotgun (WGS) entry which is preliminary data.</text>
</comment>
<evidence type="ECO:0000313" key="1">
    <source>
        <dbReference type="EMBL" id="RKS76080.1"/>
    </source>
</evidence>
<proteinExistence type="predicted"/>
<dbReference type="Proteomes" id="UP000274601">
    <property type="component" value="Unassembled WGS sequence"/>
</dbReference>
<dbReference type="RefSeq" id="WP_121433519.1">
    <property type="nucleotide sequence ID" value="NZ_RBWU01000002.1"/>
</dbReference>
<dbReference type="NCBIfam" id="TIGR03544">
    <property type="entry name" value="DivI1A_domain"/>
    <property type="match status" value="1"/>
</dbReference>
<dbReference type="InterPro" id="IPR019933">
    <property type="entry name" value="DivIVA_domain"/>
</dbReference>
<gene>
    <name evidence="1" type="ORF">BZB76_1429</name>
</gene>
<dbReference type="OrthoDB" id="3480096at2"/>
<sequence>MISQRLGPERVAQLQAFESGSPPPFRIKMRGYDRHQVENYLRGIAELVGAENPALEPATFDVVIRGYDPKQVDAFLAPLRLPRN</sequence>